<evidence type="ECO:0000313" key="2">
    <source>
        <dbReference type="EMBL" id="MBC3791230.1"/>
    </source>
</evidence>
<feature type="chain" id="PRO_5047012684" description="Adhesin domain-containing protein" evidence="1">
    <location>
        <begin position="38"/>
        <end position="320"/>
    </location>
</feature>
<organism evidence="2 3">
    <name type="scientific">Spirosoma utsteinense</name>
    <dbReference type="NCBI Taxonomy" id="2585773"/>
    <lineage>
        <taxon>Bacteria</taxon>
        <taxon>Pseudomonadati</taxon>
        <taxon>Bacteroidota</taxon>
        <taxon>Cytophagia</taxon>
        <taxon>Cytophagales</taxon>
        <taxon>Cytophagaceae</taxon>
        <taxon>Spirosoma</taxon>
    </lineage>
</organism>
<protein>
    <recommendedName>
        <fullName evidence="4">Adhesin domain-containing protein</fullName>
    </recommendedName>
</protein>
<evidence type="ECO:0000256" key="1">
    <source>
        <dbReference type="SAM" id="SignalP"/>
    </source>
</evidence>
<gene>
    <name evidence="2" type="ORF">FH603_1729</name>
</gene>
<evidence type="ECO:0008006" key="4">
    <source>
        <dbReference type="Google" id="ProtNLM"/>
    </source>
</evidence>
<sequence>MNTALFNAERPPGNGKKRAFVCQLTLFILSFVPSLYAQTPVQVVTKVIEKEFPYVDGQRIRLNAQKADVTLKGWNRPTVSVRLRLVAKHPDRAVAEREVSYHHYTLQPAGNDLELSNHFVIPQRAGKLQAQLKAVYDVNLPAKALVQLTNSFGDVRLSDLSGDVTLRFEFGRLTLDDMGGKLTITSDYGDIDGRNVNAVLICKAEKADISLRDLGGSSRIMSRYGKLTVVPNAATLDALHIEAARTEILLAPRRLTDFGYDVIATFADIRVPESVVGERGRYGSKQTFTYQPPGARKPEIQIQTSYSPVVIQGEKPLVDR</sequence>
<keyword evidence="3" id="KW-1185">Reference proteome</keyword>
<dbReference type="RefSeq" id="WP_186737025.1">
    <property type="nucleotide sequence ID" value="NZ_VFIA01000008.1"/>
</dbReference>
<proteinExistence type="predicted"/>
<reference evidence="2 3" key="1">
    <citation type="submission" date="2019-06" db="EMBL/GenBank/DDBJ databases">
        <title>Spirosoma utsteinense sp. nov. isolated from Antarctic ice-free soils.</title>
        <authorList>
            <person name="Tahon G."/>
        </authorList>
    </citation>
    <scope>NUCLEOTIDE SEQUENCE [LARGE SCALE GENOMIC DNA]</scope>
    <source>
        <strain evidence="2 3">LMG 31447</strain>
    </source>
</reference>
<evidence type="ECO:0000313" key="3">
    <source>
        <dbReference type="Proteomes" id="UP000700732"/>
    </source>
</evidence>
<dbReference type="Proteomes" id="UP000700732">
    <property type="component" value="Unassembled WGS sequence"/>
</dbReference>
<comment type="caution">
    <text evidence="2">The sequence shown here is derived from an EMBL/GenBank/DDBJ whole genome shotgun (WGS) entry which is preliminary data.</text>
</comment>
<accession>A0ABR6W5Z1</accession>
<name>A0ABR6W5Z1_9BACT</name>
<keyword evidence="1" id="KW-0732">Signal</keyword>
<dbReference type="EMBL" id="VFIA01000008">
    <property type="protein sequence ID" value="MBC3791230.1"/>
    <property type="molecule type" value="Genomic_DNA"/>
</dbReference>
<feature type="signal peptide" evidence="1">
    <location>
        <begin position="1"/>
        <end position="37"/>
    </location>
</feature>